<accession>A0A8K0A4C9</accession>
<dbReference type="EMBL" id="OV696691">
    <property type="protein sequence ID" value="CAH1267290.1"/>
    <property type="molecule type" value="Genomic_DNA"/>
</dbReference>
<dbReference type="AlphaFoldDB" id="A0A8K0A4C9"/>
<proteinExistence type="predicted"/>
<reference evidence="2" key="1">
    <citation type="submission" date="2022-01" db="EMBL/GenBank/DDBJ databases">
        <authorList>
            <person name="Braso-Vives M."/>
        </authorList>
    </citation>
    <scope>NUCLEOTIDE SEQUENCE</scope>
</reference>
<protein>
    <submittedName>
        <fullName evidence="2">Hypp3725 protein</fullName>
    </submittedName>
</protein>
<gene>
    <name evidence="2" type="primary">Hypp3725</name>
    <name evidence="2" type="ORF">BLAG_LOCUS20705</name>
</gene>
<feature type="chain" id="PRO_5035425041" evidence="1">
    <location>
        <begin position="21"/>
        <end position="83"/>
    </location>
</feature>
<feature type="signal peptide" evidence="1">
    <location>
        <begin position="1"/>
        <end position="20"/>
    </location>
</feature>
<keyword evidence="1" id="KW-0732">Signal</keyword>
<dbReference type="OrthoDB" id="10477087at2759"/>
<dbReference type="Proteomes" id="UP000838412">
    <property type="component" value="Chromosome 6"/>
</dbReference>
<evidence type="ECO:0000313" key="2">
    <source>
        <dbReference type="EMBL" id="CAH1267290.1"/>
    </source>
</evidence>
<keyword evidence="3" id="KW-1185">Reference proteome</keyword>
<evidence type="ECO:0000256" key="1">
    <source>
        <dbReference type="SAM" id="SignalP"/>
    </source>
</evidence>
<evidence type="ECO:0000313" key="3">
    <source>
        <dbReference type="Proteomes" id="UP000838412"/>
    </source>
</evidence>
<organism evidence="2 3">
    <name type="scientific">Branchiostoma lanceolatum</name>
    <name type="common">Common lancelet</name>
    <name type="synonym">Amphioxus lanceolatum</name>
    <dbReference type="NCBI Taxonomy" id="7740"/>
    <lineage>
        <taxon>Eukaryota</taxon>
        <taxon>Metazoa</taxon>
        <taxon>Chordata</taxon>
        <taxon>Cephalochordata</taxon>
        <taxon>Leptocardii</taxon>
        <taxon>Amphioxiformes</taxon>
        <taxon>Branchiostomatidae</taxon>
        <taxon>Branchiostoma</taxon>
    </lineage>
</organism>
<sequence>MKVSVLLLAMLVLLAASTAAIDIDDVKNKKDAREFLKQAKNKVAAAKEIHAKLVSLGRAKQANKFMKRAKSVIRRRRKQNKDD</sequence>
<name>A0A8K0A4C9_BRALA</name>